<comment type="caution">
    <text evidence="1">The sequence shown here is derived from an EMBL/GenBank/DDBJ whole genome shotgun (WGS) entry which is preliminary data.</text>
</comment>
<organism evidence="1 2">
    <name type="scientific">Diphasiastrum complanatum</name>
    <name type="common">Issler's clubmoss</name>
    <name type="synonym">Lycopodium complanatum</name>
    <dbReference type="NCBI Taxonomy" id="34168"/>
    <lineage>
        <taxon>Eukaryota</taxon>
        <taxon>Viridiplantae</taxon>
        <taxon>Streptophyta</taxon>
        <taxon>Embryophyta</taxon>
        <taxon>Tracheophyta</taxon>
        <taxon>Lycopodiopsida</taxon>
        <taxon>Lycopodiales</taxon>
        <taxon>Lycopodiaceae</taxon>
        <taxon>Lycopodioideae</taxon>
        <taxon>Diphasiastrum</taxon>
    </lineage>
</organism>
<name>A0ACC2AK07_DIPCM</name>
<dbReference type="EMBL" id="CM055112">
    <property type="protein sequence ID" value="KAJ7517893.1"/>
    <property type="molecule type" value="Genomic_DNA"/>
</dbReference>
<sequence length="962" mass="105495">MASWPFAGIDNFPISWSSTSQFDDMVWDEFGETDDHIVPNPQGLEKKSIWVSNSDRRKRLQLEVTPVSLKFSGQVFQEVVKKPSSSKPPNEENVMNLVVSKSEQPFYYMSAPCLREKRDSLFDGNPAAGSETLFEEKPSSVQGSKGEIGTSAGLSPNRLLVKEESSNLDLSELYMNDSLYQEDDSSIMSHSSPFPLFEIGVDENELELFGVVNTADKKGLDLSWGNINNLDDMDKLFEDGDVSLGQETNDCLVPFPWSSSSQSLDGSSTIRNSESSGKCSSIIESTKLEEITQEKEVKRDCMFQDCAPLEEEKDRQTSLAVKDLQMSLKDDRGPHLSTDQANELPQVVNVRQLSPQHHHPAGPLDSTSDLHVQETTDNGSRDYSHILKKKCMEKGMDILSQSCSSADKGSQAKQRASSRREKFKREISHKRGLCLTRNYSQAPPISMGEQCLQMKSPQQLWGLAPSVPHSFKGLSPAFQQPPFMLADPFVYQQRSNPLPGLPMGHHPSIFPLLVPKPCSTPPHAQHFRPLLAGYQHPFIEKQKFNQISKEVVDAPIYPPFNENKMNLHEKVENSEYQETLPARSGGEHHLQKLVSQQVAVDPKQKQQKVQQSQGPSTAPGITRLMYSSDAEFGHSSSGIPMSAAACEETMKESENLLEDKVLHQLQTIIQKLDARTKLCFRDALYRLSKSAMCRQRGGDSRSSTGSMEKPSLEPNIVNFASKADPTSLSSISRLAGTNILDVVGVSSVEAETNRIDRTIANMLFHKPSSSSAQPFAPLSGVDAAFDGSLHVPFVPESPLALHPSVLQQGIQSSFVAKAKPTTAQTVQLLAANTANQEVLRTGPAIQATNCGSCATHAPMANPNVHNNPRLPSCSNLALSSTLELESSLRNNSGFQISSSEHLKSKLGTSANTYVPSSEAISPCSAGSINRMSKIKESVIICTGNVIKDAGQVVVNTQQPQSV</sequence>
<proteinExistence type="predicted"/>
<dbReference type="Proteomes" id="UP001162992">
    <property type="component" value="Chromosome 21"/>
</dbReference>
<gene>
    <name evidence="1" type="ORF">O6H91_21G044800</name>
</gene>
<accession>A0ACC2AK07</accession>
<evidence type="ECO:0000313" key="2">
    <source>
        <dbReference type="Proteomes" id="UP001162992"/>
    </source>
</evidence>
<keyword evidence="2" id="KW-1185">Reference proteome</keyword>
<evidence type="ECO:0000313" key="1">
    <source>
        <dbReference type="EMBL" id="KAJ7517893.1"/>
    </source>
</evidence>
<protein>
    <submittedName>
        <fullName evidence="1">Uncharacterized protein</fullName>
    </submittedName>
</protein>
<reference evidence="2" key="1">
    <citation type="journal article" date="2024" name="Proc. Natl. Acad. Sci. U.S.A.">
        <title>Extraordinary preservation of gene collinearity over three hundred million years revealed in homosporous lycophytes.</title>
        <authorList>
            <person name="Li C."/>
            <person name="Wickell D."/>
            <person name="Kuo L.Y."/>
            <person name="Chen X."/>
            <person name="Nie B."/>
            <person name="Liao X."/>
            <person name="Peng D."/>
            <person name="Ji J."/>
            <person name="Jenkins J."/>
            <person name="Williams M."/>
            <person name="Shu S."/>
            <person name="Plott C."/>
            <person name="Barry K."/>
            <person name="Rajasekar S."/>
            <person name="Grimwood J."/>
            <person name="Han X."/>
            <person name="Sun S."/>
            <person name="Hou Z."/>
            <person name="He W."/>
            <person name="Dai G."/>
            <person name="Sun C."/>
            <person name="Schmutz J."/>
            <person name="Leebens-Mack J.H."/>
            <person name="Li F.W."/>
            <person name="Wang L."/>
        </authorList>
    </citation>
    <scope>NUCLEOTIDE SEQUENCE [LARGE SCALE GENOMIC DNA]</scope>
    <source>
        <strain evidence="2">cv. PW_Plant_1</strain>
    </source>
</reference>